<dbReference type="Proteomes" id="UP000805614">
    <property type="component" value="Unassembled WGS sequence"/>
</dbReference>
<reference evidence="2 3" key="1">
    <citation type="submission" date="2020-06" db="EMBL/GenBank/DDBJ databases">
        <title>Actinomadura xiongansis sp. nov., isolated from soil of Baiyangdian.</title>
        <authorList>
            <person name="Zhang X."/>
        </authorList>
    </citation>
    <scope>NUCLEOTIDE SEQUENCE [LARGE SCALE GENOMIC DNA]</scope>
    <source>
        <strain evidence="2 3">HBUM206468</strain>
    </source>
</reference>
<accession>A0ABR7LZN6</accession>
<gene>
    <name evidence="2" type="ORF">HKK74_32830</name>
</gene>
<sequence length="193" mass="21267">MTRSNDRAPKVRMQHHREILAAAKEATPEQRREILEAVRRDARVQRRARPVPRWLARRANRRALALIAAAPFACGVTSAFMTPEALATSLVQLAGAVGLLAGLLLLRRVTKELTEIPDADLDERELGERNEALRIAYLALVGCLVLVGLIAITDGPVLDMADWKPLFFGTFGTAVLLPSAAAAWKWRDLDDEA</sequence>
<dbReference type="EMBL" id="JABVEC010000038">
    <property type="protein sequence ID" value="MBC6470241.1"/>
    <property type="molecule type" value="Genomic_DNA"/>
</dbReference>
<evidence type="ECO:0008006" key="4">
    <source>
        <dbReference type="Google" id="ProtNLM"/>
    </source>
</evidence>
<proteinExistence type="predicted"/>
<evidence type="ECO:0000313" key="2">
    <source>
        <dbReference type="EMBL" id="MBC6470241.1"/>
    </source>
</evidence>
<keyword evidence="1" id="KW-1133">Transmembrane helix</keyword>
<evidence type="ECO:0000256" key="1">
    <source>
        <dbReference type="SAM" id="Phobius"/>
    </source>
</evidence>
<keyword evidence="1" id="KW-0472">Membrane</keyword>
<organism evidence="2 3">
    <name type="scientific">Actinomadura alba</name>
    <dbReference type="NCBI Taxonomy" id="406431"/>
    <lineage>
        <taxon>Bacteria</taxon>
        <taxon>Bacillati</taxon>
        <taxon>Actinomycetota</taxon>
        <taxon>Actinomycetes</taxon>
        <taxon>Streptosporangiales</taxon>
        <taxon>Thermomonosporaceae</taxon>
        <taxon>Actinomadura</taxon>
    </lineage>
</organism>
<comment type="caution">
    <text evidence="2">The sequence shown here is derived from an EMBL/GenBank/DDBJ whole genome shotgun (WGS) entry which is preliminary data.</text>
</comment>
<evidence type="ECO:0000313" key="3">
    <source>
        <dbReference type="Proteomes" id="UP000805614"/>
    </source>
</evidence>
<feature type="transmembrane region" description="Helical" evidence="1">
    <location>
        <begin position="165"/>
        <end position="184"/>
    </location>
</feature>
<feature type="transmembrane region" description="Helical" evidence="1">
    <location>
        <begin position="87"/>
        <end position="106"/>
    </location>
</feature>
<feature type="transmembrane region" description="Helical" evidence="1">
    <location>
        <begin position="63"/>
        <end position="81"/>
    </location>
</feature>
<name>A0ABR7LZN6_9ACTN</name>
<keyword evidence="3" id="KW-1185">Reference proteome</keyword>
<protein>
    <recommendedName>
        <fullName evidence="4">DUF3040 domain-containing protein</fullName>
    </recommendedName>
</protein>
<dbReference type="RefSeq" id="WP_187247281.1">
    <property type="nucleotide sequence ID" value="NZ_BAAAOK010000005.1"/>
</dbReference>
<feature type="transmembrane region" description="Helical" evidence="1">
    <location>
        <begin position="135"/>
        <end position="153"/>
    </location>
</feature>
<keyword evidence="1" id="KW-0812">Transmembrane</keyword>